<evidence type="ECO:0000313" key="8">
    <source>
        <dbReference type="Proteomes" id="UP000520814"/>
    </source>
</evidence>
<keyword evidence="6" id="KW-1003">Cell membrane</keyword>
<keyword evidence="8" id="KW-1185">Reference proteome</keyword>
<organism evidence="7 8">
    <name type="scientific">Armatimonas rosea</name>
    <dbReference type="NCBI Taxonomy" id="685828"/>
    <lineage>
        <taxon>Bacteria</taxon>
        <taxon>Bacillati</taxon>
        <taxon>Armatimonadota</taxon>
        <taxon>Armatimonadia</taxon>
        <taxon>Armatimonadales</taxon>
        <taxon>Armatimonadaceae</taxon>
        <taxon>Armatimonas</taxon>
    </lineage>
</organism>
<gene>
    <name evidence="7" type="ORF">HNQ39_005678</name>
</gene>
<feature type="transmembrane region" description="Helical" evidence="6">
    <location>
        <begin position="207"/>
        <end position="227"/>
    </location>
</feature>
<feature type="transmembrane region" description="Helical" evidence="6">
    <location>
        <begin position="234"/>
        <end position="252"/>
    </location>
</feature>
<protein>
    <recommendedName>
        <fullName evidence="6">Probable membrane transporter protein</fullName>
    </recommendedName>
</protein>
<reference evidence="7 8" key="1">
    <citation type="submission" date="2020-08" db="EMBL/GenBank/DDBJ databases">
        <title>Genomic Encyclopedia of Type Strains, Phase IV (KMG-IV): sequencing the most valuable type-strain genomes for metagenomic binning, comparative biology and taxonomic classification.</title>
        <authorList>
            <person name="Goeker M."/>
        </authorList>
    </citation>
    <scope>NUCLEOTIDE SEQUENCE [LARGE SCALE GENOMIC DNA]</scope>
    <source>
        <strain evidence="7 8">DSM 23562</strain>
    </source>
</reference>
<dbReference type="PANTHER" id="PTHR43701:SF2">
    <property type="entry name" value="MEMBRANE TRANSPORTER PROTEIN YJNA-RELATED"/>
    <property type="match status" value="1"/>
</dbReference>
<dbReference type="PANTHER" id="PTHR43701">
    <property type="entry name" value="MEMBRANE TRANSPORTER PROTEIN MJ0441-RELATED"/>
    <property type="match status" value="1"/>
</dbReference>
<evidence type="ECO:0000256" key="3">
    <source>
        <dbReference type="ARBA" id="ARBA00022692"/>
    </source>
</evidence>
<evidence type="ECO:0000256" key="2">
    <source>
        <dbReference type="ARBA" id="ARBA00009142"/>
    </source>
</evidence>
<evidence type="ECO:0000256" key="1">
    <source>
        <dbReference type="ARBA" id="ARBA00004141"/>
    </source>
</evidence>
<accession>A0A7W9SVY1</accession>
<keyword evidence="4 6" id="KW-1133">Transmembrane helix</keyword>
<dbReference type="InterPro" id="IPR051598">
    <property type="entry name" value="TSUP/Inactive_protease-like"/>
</dbReference>
<dbReference type="AlphaFoldDB" id="A0A7W9SVY1"/>
<feature type="transmembrane region" description="Helical" evidence="6">
    <location>
        <begin position="51"/>
        <end position="71"/>
    </location>
</feature>
<feature type="transmembrane region" description="Helical" evidence="6">
    <location>
        <begin position="258"/>
        <end position="276"/>
    </location>
</feature>
<evidence type="ECO:0000313" key="7">
    <source>
        <dbReference type="EMBL" id="MBB6053831.1"/>
    </source>
</evidence>
<dbReference type="EMBL" id="JACHGW010000009">
    <property type="protein sequence ID" value="MBB6053831.1"/>
    <property type="molecule type" value="Genomic_DNA"/>
</dbReference>
<feature type="transmembrane region" description="Helical" evidence="6">
    <location>
        <begin position="83"/>
        <end position="103"/>
    </location>
</feature>
<sequence>MDMMGYSLATVLGLAFLGFAVGTFGTLIGAGGGFLLAPALLLLYPHERPETITAISLAVVFFNAASGSIAYAQQKRIDYRSGLYFALASVPGTLLGAYTTGFIPRQTFNLVFGCLLFILGWLVFINAKQRLLSPQTSDPKATTHCHLVDRNGEEYRWFYSMRLGVAISLGVGYLSSLLGIGGGIIHVPALARVLHFPVRIATATSHFILALVALMGTIAHIALGAFAHGSRRTLFLSLGVVLGAQFGAHLSHRIQGTWILRALANALCLVGLRLLFLH</sequence>
<dbReference type="Pfam" id="PF01925">
    <property type="entry name" value="TauE"/>
    <property type="match status" value="1"/>
</dbReference>
<feature type="transmembrane region" description="Helical" evidence="6">
    <location>
        <begin position="12"/>
        <end position="45"/>
    </location>
</feature>
<evidence type="ECO:0000256" key="6">
    <source>
        <dbReference type="RuleBase" id="RU363041"/>
    </source>
</evidence>
<keyword evidence="5 6" id="KW-0472">Membrane</keyword>
<feature type="transmembrane region" description="Helical" evidence="6">
    <location>
        <begin position="163"/>
        <end position="187"/>
    </location>
</feature>
<feature type="transmembrane region" description="Helical" evidence="6">
    <location>
        <begin position="109"/>
        <end position="127"/>
    </location>
</feature>
<evidence type="ECO:0000256" key="4">
    <source>
        <dbReference type="ARBA" id="ARBA00022989"/>
    </source>
</evidence>
<evidence type="ECO:0000256" key="5">
    <source>
        <dbReference type="ARBA" id="ARBA00023136"/>
    </source>
</evidence>
<dbReference type="Proteomes" id="UP000520814">
    <property type="component" value="Unassembled WGS sequence"/>
</dbReference>
<dbReference type="GO" id="GO:0005886">
    <property type="term" value="C:plasma membrane"/>
    <property type="evidence" value="ECO:0007669"/>
    <property type="project" value="UniProtKB-SubCell"/>
</dbReference>
<comment type="subcellular location">
    <subcellularLocation>
        <location evidence="6">Cell membrane</location>
        <topology evidence="6">Multi-pass membrane protein</topology>
    </subcellularLocation>
    <subcellularLocation>
        <location evidence="1">Membrane</location>
        <topology evidence="1">Multi-pass membrane protein</topology>
    </subcellularLocation>
</comment>
<name>A0A7W9SVY1_ARMRO</name>
<keyword evidence="3 6" id="KW-0812">Transmembrane</keyword>
<comment type="similarity">
    <text evidence="2 6">Belongs to the 4-toluene sulfonate uptake permease (TSUP) (TC 2.A.102) family.</text>
</comment>
<dbReference type="InterPro" id="IPR002781">
    <property type="entry name" value="TM_pro_TauE-like"/>
</dbReference>
<proteinExistence type="inferred from homology"/>
<comment type="caution">
    <text evidence="7">The sequence shown here is derived from an EMBL/GenBank/DDBJ whole genome shotgun (WGS) entry which is preliminary data.</text>
</comment>